<evidence type="ECO:0000256" key="7">
    <source>
        <dbReference type="ARBA" id="ARBA00022723"/>
    </source>
</evidence>
<evidence type="ECO:0000256" key="2">
    <source>
        <dbReference type="ARBA" id="ARBA00004170"/>
    </source>
</evidence>
<dbReference type="Pfam" id="PF14495">
    <property type="entry name" value="Cytochrom_C550"/>
    <property type="match status" value="1"/>
</dbReference>
<dbReference type="AlphaFoldDB" id="A0A2G4EXJ8"/>
<reference evidence="14" key="1">
    <citation type="submission" date="2017-10" db="EMBL/GenBank/DDBJ databases">
        <title>Draft genome sequence of the planktic cyanobacteria Tychonema bourrellyi isolated from alpine lentic freshwater.</title>
        <authorList>
            <person name="Tett A."/>
            <person name="Armanini F."/>
            <person name="Asnicar F."/>
            <person name="Boscaini A."/>
            <person name="Pasolli E."/>
            <person name="Zolfo M."/>
            <person name="Donati C."/>
            <person name="Salmaso N."/>
            <person name="Segata N."/>
        </authorList>
    </citation>
    <scope>NUCLEOTIDE SEQUENCE</scope>
    <source>
        <strain evidence="14">FEM_GT703</strain>
    </source>
</reference>
<comment type="similarity">
    <text evidence="3">Belongs to the cytochrome c family. PsbV subfamily.</text>
</comment>
<keyword evidence="7 12" id="KW-0479">Metal-binding</keyword>
<dbReference type="PIRSF" id="PIRSF005890">
    <property type="entry name" value="Phot_II_cyt_c550"/>
    <property type="match status" value="1"/>
</dbReference>
<dbReference type="InterPro" id="IPR036909">
    <property type="entry name" value="Cyt_c-like_dom_sf"/>
</dbReference>
<keyword evidence="8" id="KW-0249">Electron transport</keyword>
<name>A0A2G4EXJ8_9CYAN</name>
<comment type="caution">
    <text evidence="14">The sequence shown here is derived from an EMBL/GenBank/DDBJ whole genome shotgun (WGS) entry which is preliminary data.</text>
</comment>
<evidence type="ECO:0000256" key="12">
    <source>
        <dbReference type="PROSITE-ProRule" id="PRU00433"/>
    </source>
</evidence>
<evidence type="ECO:0000256" key="11">
    <source>
        <dbReference type="ARBA" id="ARBA00023276"/>
    </source>
</evidence>
<keyword evidence="5" id="KW-0602">Photosynthesis</keyword>
<keyword evidence="10" id="KW-0472">Membrane</keyword>
<evidence type="ECO:0000256" key="4">
    <source>
        <dbReference type="ARBA" id="ARBA00022448"/>
    </source>
</evidence>
<evidence type="ECO:0000256" key="10">
    <source>
        <dbReference type="ARBA" id="ARBA00023136"/>
    </source>
</evidence>
<dbReference type="SUPFAM" id="SSF46626">
    <property type="entry name" value="Cytochrome c"/>
    <property type="match status" value="1"/>
</dbReference>
<protein>
    <submittedName>
        <fullName evidence="14">Photosystem II cytochrome PsbV2</fullName>
    </submittedName>
</protein>
<keyword evidence="4" id="KW-0813">Transport</keyword>
<dbReference type="InterPro" id="IPR009056">
    <property type="entry name" value="Cyt_c-like_dom"/>
</dbReference>
<accession>A0A2G4EXJ8</accession>
<dbReference type="RefSeq" id="WP_096828606.1">
    <property type="nucleotide sequence ID" value="NZ_NXIB02000111.1"/>
</dbReference>
<evidence type="ECO:0000256" key="3">
    <source>
        <dbReference type="ARBA" id="ARBA00010433"/>
    </source>
</evidence>
<evidence type="ECO:0000313" key="14">
    <source>
        <dbReference type="EMBL" id="PHX54264.1"/>
    </source>
</evidence>
<comment type="subcellular location">
    <subcellularLocation>
        <location evidence="2">Membrane</location>
        <topology evidence="2">Peripheral membrane protein</topology>
    </subcellularLocation>
</comment>
<evidence type="ECO:0000256" key="9">
    <source>
        <dbReference type="ARBA" id="ARBA00023004"/>
    </source>
</evidence>
<dbReference type="GO" id="GO:0005506">
    <property type="term" value="F:iron ion binding"/>
    <property type="evidence" value="ECO:0007669"/>
    <property type="project" value="InterPro"/>
</dbReference>
<dbReference type="GO" id="GO:0009523">
    <property type="term" value="C:photosystem II"/>
    <property type="evidence" value="ECO:0007669"/>
    <property type="project" value="UniProtKB-KW"/>
</dbReference>
<keyword evidence="6 12" id="KW-0349">Heme</keyword>
<gene>
    <name evidence="14" type="ORF">CP500_016965</name>
</gene>
<dbReference type="EMBL" id="NXIB02000111">
    <property type="protein sequence ID" value="PHX54264.1"/>
    <property type="molecule type" value="Genomic_DNA"/>
</dbReference>
<keyword evidence="15" id="KW-1185">Reference proteome</keyword>
<comment type="cofactor">
    <cofactor evidence="1">
        <name>heme c</name>
        <dbReference type="ChEBI" id="CHEBI:61717"/>
    </cofactor>
</comment>
<dbReference type="NCBIfam" id="TIGR03046">
    <property type="entry name" value="PS_II_psbV2"/>
    <property type="match status" value="1"/>
</dbReference>
<evidence type="ECO:0000313" key="15">
    <source>
        <dbReference type="Proteomes" id="UP000226442"/>
    </source>
</evidence>
<dbReference type="InterPro" id="IPR016003">
    <property type="entry name" value="PsbV_cyt_c550-like"/>
</dbReference>
<evidence type="ECO:0000256" key="5">
    <source>
        <dbReference type="ARBA" id="ARBA00022531"/>
    </source>
</evidence>
<dbReference type="InterPro" id="IPR029490">
    <property type="entry name" value="Cytochrom_C550"/>
</dbReference>
<sequence length="165" mass="18234">MLRRGIFVCFLLGILIILPLVLLAPQPVLAATNYVTRYLQVTEPVPMELDAEGHTRLFSAQDLTAGKRLFQQNCLNCHVGGATLPDPTISLSLASLQGATPPRNNINSLVAYLRQPMTYDGSEESFWCRQVPESWMSQPEIEDLAAFVLRAAQKAPGWGTDDFES</sequence>
<keyword evidence="9 12" id="KW-0408">Iron</keyword>
<evidence type="ECO:0000256" key="1">
    <source>
        <dbReference type="ARBA" id="ARBA00001926"/>
    </source>
</evidence>
<dbReference type="GO" id="GO:0022904">
    <property type="term" value="P:respiratory electron transport chain"/>
    <property type="evidence" value="ECO:0007669"/>
    <property type="project" value="InterPro"/>
</dbReference>
<dbReference type="GO" id="GO:0009055">
    <property type="term" value="F:electron transfer activity"/>
    <property type="evidence" value="ECO:0007669"/>
    <property type="project" value="InterPro"/>
</dbReference>
<dbReference type="Proteomes" id="UP000226442">
    <property type="component" value="Unassembled WGS sequence"/>
</dbReference>
<dbReference type="Gene3D" id="1.10.760.10">
    <property type="entry name" value="Cytochrome c-like domain"/>
    <property type="match status" value="1"/>
</dbReference>
<keyword evidence="11" id="KW-0604">Photosystem II</keyword>
<organism evidence="14 15">
    <name type="scientific">Tychonema bourrellyi FEM_GT703</name>
    <dbReference type="NCBI Taxonomy" id="2040638"/>
    <lineage>
        <taxon>Bacteria</taxon>
        <taxon>Bacillati</taxon>
        <taxon>Cyanobacteriota</taxon>
        <taxon>Cyanophyceae</taxon>
        <taxon>Oscillatoriophycideae</taxon>
        <taxon>Oscillatoriales</taxon>
        <taxon>Microcoleaceae</taxon>
        <taxon>Tychonema</taxon>
    </lineage>
</organism>
<evidence type="ECO:0000256" key="8">
    <source>
        <dbReference type="ARBA" id="ARBA00022982"/>
    </source>
</evidence>
<dbReference type="GO" id="GO:0015979">
    <property type="term" value="P:photosynthesis"/>
    <property type="evidence" value="ECO:0007669"/>
    <property type="project" value="UniProtKB-KW"/>
</dbReference>
<dbReference type="GO" id="GO:0020037">
    <property type="term" value="F:heme binding"/>
    <property type="evidence" value="ECO:0007669"/>
    <property type="project" value="InterPro"/>
</dbReference>
<proteinExistence type="inferred from homology"/>
<feature type="domain" description="Cytochrome c" evidence="13">
    <location>
        <begin position="61"/>
        <end position="152"/>
    </location>
</feature>
<evidence type="ECO:0000259" key="13">
    <source>
        <dbReference type="PROSITE" id="PS51007"/>
    </source>
</evidence>
<evidence type="ECO:0000256" key="6">
    <source>
        <dbReference type="ARBA" id="ARBA00022617"/>
    </source>
</evidence>
<dbReference type="OrthoDB" id="486949at2"/>
<dbReference type="PROSITE" id="PS51007">
    <property type="entry name" value="CYTC"/>
    <property type="match status" value="1"/>
</dbReference>